<dbReference type="EMBL" id="WKJK01000007">
    <property type="protein sequence ID" value="MRW91457.1"/>
    <property type="molecule type" value="Genomic_DNA"/>
</dbReference>
<feature type="chain" id="PRO_5026228799" description="Neutral/alkaline non-lysosomal ceramidase N-terminal domain-containing protein" evidence="2">
    <location>
        <begin position="19"/>
        <end position="518"/>
    </location>
</feature>
<evidence type="ECO:0000256" key="2">
    <source>
        <dbReference type="SAM" id="SignalP"/>
    </source>
</evidence>
<reference evidence="3 4" key="1">
    <citation type="submission" date="2019-11" db="EMBL/GenBank/DDBJ databases">
        <title>Novel species isolated from a subtropical stream in China.</title>
        <authorList>
            <person name="Lu H."/>
        </authorList>
    </citation>
    <scope>NUCLEOTIDE SEQUENCE [LARGE SCALE GENOMIC DNA]</scope>
    <source>
        <strain evidence="3 4">FT80W</strain>
    </source>
</reference>
<evidence type="ECO:0008006" key="5">
    <source>
        <dbReference type="Google" id="ProtNLM"/>
    </source>
</evidence>
<sequence>MRILLAALLLAYGAGAQAEACGGEQRLDAGRAEVGAGGLGTACAAPAGALRAAALRVDITPRDLRGLNPMGGSFTAVHDPIYLRALLLDDGRQAVALVSLDLIEVGDTTAVRERIAREVGVAADHVLISPSHDHNAPRLGRVTPGALAHDGGPESDAYTAWVYDRMVAVLREARAALRPARLGSGRGQVDVNMNRDAYSERGWGLGLAPQGPSDKTLRVLKVETEDGAPLALVLNYGVHSTVTLGSAELSGDLAGAAERYVEETLGQGVVALWTPAALGDQAPRVSRPNAVSRPAVVAAPQPAPAAQQPADVASRAAAAAASQPDAVASPAAAGVSVSQRSADRRGASVPGEGAAPAAKDAQRANAAAWRAMDAQGLLVGAEALRVADGITILRSDVHLAAAQRVISCPVKTGRNLMSTMKQQTVDHVPVRLSLLLIDRVALAGVSGEVLNAIGSRLYATSPLSDTFLVSIANDRIGYLPPDAAYDQPLFEVNGSPVARGCAENAIVDGLSQMIREHM</sequence>
<name>A0A6I2L2K5_9BURK</name>
<dbReference type="Proteomes" id="UP000433309">
    <property type="component" value="Unassembled WGS sequence"/>
</dbReference>
<gene>
    <name evidence="3" type="ORF">GJ699_15805</name>
</gene>
<dbReference type="RefSeq" id="WP_154377854.1">
    <property type="nucleotide sequence ID" value="NZ_WKJK01000007.1"/>
</dbReference>
<dbReference type="AlphaFoldDB" id="A0A6I2L2K5"/>
<feature type="compositionally biased region" description="Low complexity" evidence="1">
    <location>
        <begin position="294"/>
        <end position="317"/>
    </location>
</feature>
<organism evidence="3 4">
    <name type="scientific">Duganella guangzhouensis</name>
    <dbReference type="NCBI Taxonomy" id="2666084"/>
    <lineage>
        <taxon>Bacteria</taxon>
        <taxon>Pseudomonadati</taxon>
        <taxon>Pseudomonadota</taxon>
        <taxon>Betaproteobacteria</taxon>
        <taxon>Burkholderiales</taxon>
        <taxon>Oxalobacteraceae</taxon>
        <taxon>Telluria group</taxon>
        <taxon>Duganella</taxon>
    </lineage>
</organism>
<keyword evidence="2" id="KW-0732">Signal</keyword>
<protein>
    <recommendedName>
        <fullName evidence="5">Neutral/alkaline non-lysosomal ceramidase N-terminal domain-containing protein</fullName>
    </recommendedName>
</protein>
<feature type="signal peptide" evidence="2">
    <location>
        <begin position="1"/>
        <end position="18"/>
    </location>
</feature>
<evidence type="ECO:0000256" key="1">
    <source>
        <dbReference type="SAM" id="MobiDB-lite"/>
    </source>
</evidence>
<evidence type="ECO:0000313" key="4">
    <source>
        <dbReference type="Proteomes" id="UP000433309"/>
    </source>
</evidence>
<feature type="region of interest" description="Disordered" evidence="1">
    <location>
        <begin position="293"/>
        <end position="317"/>
    </location>
</feature>
<keyword evidence="4" id="KW-1185">Reference proteome</keyword>
<accession>A0A6I2L2K5</accession>
<proteinExistence type="predicted"/>
<feature type="compositionally biased region" description="Low complexity" evidence="1">
    <location>
        <begin position="329"/>
        <end position="339"/>
    </location>
</feature>
<evidence type="ECO:0000313" key="3">
    <source>
        <dbReference type="EMBL" id="MRW91457.1"/>
    </source>
</evidence>
<comment type="caution">
    <text evidence="3">The sequence shown here is derived from an EMBL/GenBank/DDBJ whole genome shotgun (WGS) entry which is preliminary data.</text>
</comment>
<feature type="region of interest" description="Disordered" evidence="1">
    <location>
        <begin position="329"/>
        <end position="358"/>
    </location>
</feature>